<proteinExistence type="predicted"/>
<evidence type="ECO:0000313" key="2">
    <source>
        <dbReference type="Proteomes" id="UP001259832"/>
    </source>
</evidence>
<reference evidence="1" key="1">
    <citation type="submission" date="2023-08" db="EMBL/GenBank/DDBJ databases">
        <title>Reference Genome Resource for the Citrus Pathogen Phytophthora citrophthora.</title>
        <authorList>
            <person name="Moller H."/>
            <person name="Coetzee B."/>
            <person name="Rose L.J."/>
            <person name="Van Niekerk J.M."/>
        </authorList>
    </citation>
    <scope>NUCLEOTIDE SEQUENCE</scope>
    <source>
        <strain evidence="1">STE-U-9442</strain>
    </source>
</reference>
<evidence type="ECO:0000313" key="1">
    <source>
        <dbReference type="EMBL" id="KAK1947892.1"/>
    </source>
</evidence>
<keyword evidence="2" id="KW-1185">Reference proteome</keyword>
<gene>
    <name evidence="1" type="ORF">P3T76_000182</name>
</gene>
<evidence type="ECO:0008006" key="3">
    <source>
        <dbReference type="Google" id="ProtNLM"/>
    </source>
</evidence>
<name>A0AAD9GZT8_9STRA</name>
<sequence length="110" mass="12342">MPHVTGVFYDPLHRHGAGGIYVLHCGSTSALNHNTTADPNFILKVGHSKDILRRLHQHQRTSSPLRIHGEVVFLFGMEIDTCDRIPAESLLKVILTEFGFSRFTVYNTEG</sequence>
<comment type="caution">
    <text evidence="1">The sequence shown here is derived from an EMBL/GenBank/DDBJ whole genome shotgun (WGS) entry which is preliminary data.</text>
</comment>
<dbReference type="Proteomes" id="UP001259832">
    <property type="component" value="Unassembled WGS sequence"/>
</dbReference>
<organism evidence="1 2">
    <name type="scientific">Phytophthora citrophthora</name>
    <dbReference type="NCBI Taxonomy" id="4793"/>
    <lineage>
        <taxon>Eukaryota</taxon>
        <taxon>Sar</taxon>
        <taxon>Stramenopiles</taxon>
        <taxon>Oomycota</taxon>
        <taxon>Peronosporomycetes</taxon>
        <taxon>Peronosporales</taxon>
        <taxon>Peronosporaceae</taxon>
        <taxon>Phytophthora</taxon>
    </lineage>
</organism>
<accession>A0AAD9GZT8</accession>
<dbReference type="EMBL" id="JASMQC010000001">
    <property type="protein sequence ID" value="KAK1947892.1"/>
    <property type="molecule type" value="Genomic_DNA"/>
</dbReference>
<protein>
    <recommendedName>
        <fullName evidence="3">GIY-YIG domain-containing protein</fullName>
    </recommendedName>
</protein>
<dbReference type="AlphaFoldDB" id="A0AAD9GZT8"/>